<dbReference type="RefSeq" id="WP_131258333.1">
    <property type="nucleotide sequence ID" value="NZ_JBHSUS010000001.1"/>
</dbReference>
<comment type="caution">
    <text evidence="1">The sequence shown here is derived from an EMBL/GenBank/DDBJ whole genome shotgun (WGS) entry which is preliminary data.</text>
</comment>
<evidence type="ECO:0000313" key="2">
    <source>
        <dbReference type="Proteomes" id="UP001596364"/>
    </source>
</evidence>
<reference evidence="2" key="1">
    <citation type="journal article" date="2019" name="Int. J. Syst. Evol. Microbiol.">
        <title>The Global Catalogue of Microorganisms (GCM) 10K type strain sequencing project: providing services to taxonomists for standard genome sequencing and annotation.</title>
        <authorList>
            <consortium name="The Broad Institute Genomics Platform"/>
            <consortium name="The Broad Institute Genome Sequencing Center for Infectious Disease"/>
            <person name="Wu L."/>
            <person name="Ma J."/>
        </authorList>
    </citation>
    <scope>NUCLEOTIDE SEQUENCE [LARGE SCALE GENOMIC DNA]</scope>
    <source>
        <strain evidence="2">CGMCC 1.16031</strain>
    </source>
</reference>
<gene>
    <name evidence="1" type="ORF">ACFP85_10310</name>
</gene>
<protein>
    <submittedName>
        <fullName evidence="1">Uncharacterized protein</fullName>
    </submittedName>
</protein>
<accession>A0ABW1XPE0</accession>
<proteinExistence type="predicted"/>
<organism evidence="1 2">
    <name type="scientific">Pseudobowmanella zhangzhouensis</name>
    <dbReference type="NCBI Taxonomy" id="1537679"/>
    <lineage>
        <taxon>Bacteria</taxon>
        <taxon>Pseudomonadati</taxon>
        <taxon>Pseudomonadota</taxon>
        <taxon>Gammaproteobacteria</taxon>
        <taxon>Alteromonadales</taxon>
        <taxon>Alteromonadaceae</taxon>
    </lineage>
</organism>
<evidence type="ECO:0000313" key="1">
    <source>
        <dbReference type="EMBL" id="MFC6440539.1"/>
    </source>
</evidence>
<sequence length="316" mass="35861">MSTKKQLWRLTQDNKHNAFGDLVVFADQLICCFRRASAHVSPDGVVRLLTINPQGAILRVATICRPNIDLRDPKLSVMPDGRLMLLVYGRHFDANQKHLYSQSYVAFSHDGISFSALRPLAKRNWWLWRLRWDKQQAGGFAYNRRAEQVDFYLGNPLGTFECVAPGALSKSRHQRGYPNESDLCFDGKGNAVAIVRRDADSGRAQLGHARFPYTNWHWQDLPFYIGSPVLCADGEQFLVAGRIFRNFKPYQGIFRLDMNSGKPRDAQLLPSGGDCGYPGLVKWQGSLWLSYYSSHESAASDIYLCRLNPDSLQIIE</sequence>
<keyword evidence="2" id="KW-1185">Reference proteome</keyword>
<name>A0ABW1XPE0_9ALTE</name>
<dbReference type="Proteomes" id="UP001596364">
    <property type="component" value="Unassembled WGS sequence"/>
</dbReference>
<dbReference type="SUPFAM" id="SSF82171">
    <property type="entry name" value="DPP6 N-terminal domain-like"/>
    <property type="match status" value="1"/>
</dbReference>
<dbReference type="EMBL" id="JBHSUS010000001">
    <property type="protein sequence ID" value="MFC6440539.1"/>
    <property type="molecule type" value="Genomic_DNA"/>
</dbReference>
<dbReference type="Gene3D" id="2.120.10.10">
    <property type="match status" value="1"/>
</dbReference>